<keyword evidence="1" id="KW-0175">Coiled coil</keyword>
<evidence type="ECO:0008006" key="4">
    <source>
        <dbReference type="Google" id="ProtNLM"/>
    </source>
</evidence>
<reference evidence="3" key="1">
    <citation type="submission" date="2013-01" db="EMBL/GenBank/DDBJ databases">
        <title>Draft Genome Sequence of a Mulberry Tree, Morus notabilis C.K. Schneid.</title>
        <authorList>
            <person name="He N."/>
            <person name="Zhao S."/>
        </authorList>
    </citation>
    <scope>NUCLEOTIDE SEQUENCE</scope>
</reference>
<proteinExistence type="predicted"/>
<keyword evidence="3" id="KW-1185">Reference proteome</keyword>
<dbReference type="Proteomes" id="UP000030645">
    <property type="component" value="Unassembled WGS sequence"/>
</dbReference>
<accession>W9QEC0</accession>
<evidence type="ECO:0000313" key="2">
    <source>
        <dbReference type="EMBL" id="EXB30115.1"/>
    </source>
</evidence>
<organism evidence="2 3">
    <name type="scientific">Morus notabilis</name>
    <dbReference type="NCBI Taxonomy" id="981085"/>
    <lineage>
        <taxon>Eukaryota</taxon>
        <taxon>Viridiplantae</taxon>
        <taxon>Streptophyta</taxon>
        <taxon>Embryophyta</taxon>
        <taxon>Tracheophyta</taxon>
        <taxon>Spermatophyta</taxon>
        <taxon>Magnoliopsida</taxon>
        <taxon>eudicotyledons</taxon>
        <taxon>Gunneridae</taxon>
        <taxon>Pentapetalae</taxon>
        <taxon>rosids</taxon>
        <taxon>fabids</taxon>
        <taxon>Rosales</taxon>
        <taxon>Moraceae</taxon>
        <taxon>Moreae</taxon>
        <taxon>Morus</taxon>
    </lineage>
</organism>
<dbReference type="AlphaFoldDB" id="W9QEC0"/>
<protein>
    <recommendedName>
        <fullName evidence="4">No apical meristem-associated C-terminal domain-containing protein</fullName>
    </recommendedName>
</protein>
<sequence>MIHLKMMIMIINAKRKRDEKESRKKKSKVVVVDTSTARFCDLLSEFGKQAREIESRKALAQERKLQILEETNHRERKKAEVELRIMVERNEREKKEKDHQIQIMMLDTANMEPQTKAHFEHRKAESFAKLKPLSSL</sequence>
<evidence type="ECO:0000313" key="3">
    <source>
        <dbReference type="Proteomes" id="UP000030645"/>
    </source>
</evidence>
<name>W9QEC0_9ROSA</name>
<feature type="coiled-coil region" evidence="1">
    <location>
        <begin position="58"/>
        <end position="98"/>
    </location>
</feature>
<gene>
    <name evidence="2" type="ORF">L484_001519</name>
</gene>
<dbReference type="STRING" id="981085.W9QEC0"/>
<dbReference type="EMBL" id="KE343460">
    <property type="protein sequence ID" value="EXB30115.1"/>
    <property type="molecule type" value="Genomic_DNA"/>
</dbReference>
<evidence type="ECO:0000256" key="1">
    <source>
        <dbReference type="SAM" id="Coils"/>
    </source>
</evidence>